<feature type="domain" description="GST C-terminal" evidence="7">
    <location>
        <begin position="283"/>
        <end position="410"/>
    </location>
</feature>
<evidence type="ECO:0000256" key="3">
    <source>
        <dbReference type="ARBA" id="ARBA00022679"/>
    </source>
</evidence>
<dbReference type="AlphaFoldDB" id="A0A8J2WLD7"/>
<dbReference type="EC" id="2.5.1.18" evidence="2"/>
<keyword evidence="9" id="KW-1185">Reference proteome</keyword>
<evidence type="ECO:0000256" key="2">
    <source>
        <dbReference type="ARBA" id="ARBA00012452"/>
    </source>
</evidence>
<dbReference type="Pfam" id="PF02798">
    <property type="entry name" value="GST_N"/>
    <property type="match status" value="2"/>
</dbReference>
<evidence type="ECO:0000259" key="6">
    <source>
        <dbReference type="PROSITE" id="PS50404"/>
    </source>
</evidence>
<dbReference type="GO" id="GO:0004602">
    <property type="term" value="F:glutathione peroxidase activity"/>
    <property type="evidence" value="ECO:0007669"/>
    <property type="project" value="UniProtKB-ARBA"/>
</dbReference>
<dbReference type="Gene3D" id="1.20.1050.10">
    <property type="match status" value="2"/>
</dbReference>
<proteinExistence type="inferred from homology"/>
<dbReference type="InterPro" id="IPR010987">
    <property type="entry name" value="Glutathione-S-Trfase_C-like"/>
</dbReference>
<dbReference type="Gene3D" id="3.40.30.10">
    <property type="entry name" value="Glutaredoxin"/>
    <property type="match status" value="2"/>
</dbReference>
<sequence>MPVYKLHYFDNPRRGRAELSRLILCQAGVEFEDIRFSRSEWPDIKPTTPFGQVPILEVDGQVLAQSNAIARYLARKHGLAGKDEWEQAQADMYADNINDLLNAVVVPFMETDPQKQKEMYQKFMTDTIGSHVVAIEKQLKKNNTGFLVGEQITWADLAYYVFFYDFLEVQFGGAFLKEAPLFKSLLLRVKGLPNIKKWIEMPVYKLHYFDNPRRGRAEVSRLILSQAGVEFEDIRFSRSEWPDIKPTTPFGQVPILEVDGQVLAQSNAIARYLARKHGLAGKDEWEQAQADMYADNIHDLLNAAAVPFMEKDTQKQKEMYQKFMTDTIGSHVVAIEKQLKNNNTSFLVGEQITWADLAYYAYFSDFLEVKFGGAFLKDAPLLKSLVDRVKALPNIKKWTDFRNSKYPEEN</sequence>
<evidence type="ECO:0000256" key="4">
    <source>
        <dbReference type="ARBA" id="ARBA00038317"/>
    </source>
</evidence>
<dbReference type="InterPro" id="IPR050213">
    <property type="entry name" value="GST_superfamily"/>
</dbReference>
<name>A0A8J2WLD7_9CRUS</name>
<comment type="similarity">
    <text evidence="4">Belongs to the GST superfamily. Sigma family.</text>
</comment>
<feature type="domain" description="GST C-terminal" evidence="7">
    <location>
        <begin position="83"/>
        <end position="213"/>
    </location>
</feature>
<dbReference type="FunFam" id="1.20.1050.10:FF:000030">
    <property type="entry name" value="Glutathione S-transferase S1"/>
    <property type="match status" value="2"/>
</dbReference>
<organism evidence="8 9">
    <name type="scientific">Daphnia galeata</name>
    <dbReference type="NCBI Taxonomy" id="27404"/>
    <lineage>
        <taxon>Eukaryota</taxon>
        <taxon>Metazoa</taxon>
        <taxon>Ecdysozoa</taxon>
        <taxon>Arthropoda</taxon>
        <taxon>Crustacea</taxon>
        <taxon>Branchiopoda</taxon>
        <taxon>Diplostraca</taxon>
        <taxon>Cladocera</taxon>
        <taxon>Anomopoda</taxon>
        <taxon>Daphniidae</taxon>
        <taxon>Daphnia</taxon>
    </lineage>
</organism>
<dbReference type="InterPro" id="IPR036249">
    <property type="entry name" value="Thioredoxin-like_sf"/>
</dbReference>
<accession>A0A8J2WLD7</accession>
<dbReference type="OrthoDB" id="414243at2759"/>
<dbReference type="Pfam" id="PF14497">
    <property type="entry name" value="GST_C_3"/>
    <property type="match status" value="2"/>
</dbReference>
<dbReference type="PANTHER" id="PTHR11571:SF224">
    <property type="entry name" value="HEMATOPOIETIC PROSTAGLANDIN D SYNTHASE"/>
    <property type="match status" value="1"/>
</dbReference>
<dbReference type="CDD" id="cd03039">
    <property type="entry name" value="GST_N_Sigma_like"/>
    <property type="match status" value="2"/>
</dbReference>
<feature type="domain" description="GST N-terminal" evidence="6">
    <location>
        <begin position="202"/>
        <end position="281"/>
    </location>
</feature>
<dbReference type="InterPro" id="IPR003080">
    <property type="entry name" value="GST_alpha"/>
</dbReference>
<dbReference type="InterPro" id="IPR040079">
    <property type="entry name" value="Glutathione_S-Trfase"/>
</dbReference>
<comment type="similarity">
    <text evidence="1">Belongs to the GST superfamily. Alpha family.</text>
</comment>
<dbReference type="FunFam" id="3.40.30.10:FF:000035">
    <property type="entry name" value="hematopoietic prostaglandin D synthase"/>
    <property type="match status" value="2"/>
</dbReference>
<feature type="domain" description="GST N-terminal" evidence="6">
    <location>
        <begin position="2"/>
        <end position="81"/>
    </location>
</feature>
<protein>
    <recommendedName>
        <fullName evidence="2">glutathione transferase</fullName>
        <ecNumber evidence="2">2.5.1.18</ecNumber>
    </recommendedName>
</protein>
<dbReference type="CDD" id="cd03192">
    <property type="entry name" value="GST_C_Sigma_like"/>
    <property type="match status" value="2"/>
</dbReference>
<comment type="caution">
    <text evidence="8">The sequence shown here is derived from an EMBL/GenBank/DDBJ whole genome shotgun (WGS) entry which is preliminary data.</text>
</comment>
<dbReference type="PROSITE" id="PS50404">
    <property type="entry name" value="GST_NTER"/>
    <property type="match status" value="2"/>
</dbReference>
<evidence type="ECO:0000256" key="5">
    <source>
        <dbReference type="ARBA" id="ARBA00047960"/>
    </source>
</evidence>
<reference evidence="8" key="1">
    <citation type="submission" date="2021-11" db="EMBL/GenBank/DDBJ databases">
        <authorList>
            <person name="Schell T."/>
        </authorList>
    </citation>
    <scope>NUCLEOTIDE SEQUENCE</scope>
    <source>
        <strain evidence="8">M5</strain>
    </source>
</reference>
<dbReference type="InterPro" id="IPR036282">
    <property type="entry name" value="Glutathione-S-Trfase_C_sf"/>
</dbReference>
<dbReference type="PROSITE" id="PS50405">
    <property type="entry name" value="GST_CTER"/>
    <property type="match status" value="2"/>
</dbReference>
<dbReference type="PANTHER" id="PTHR11571">
    <property type="entry name" value="GLUTATHIONE S-TRANSFERASE"/>
    <property type="match status" value="1"/>
</dbReference>
<dbReference type="SUPFAM" id="SSF47616">
    <property type="entry name" value="GST C-terminal domain-like"/>
    <property type="match status" value="2"/>
</dbReference>
<dbReference type="InterPro" id="IPR004045">
    <property type="entry name" value="Glutathione_S-Trfase_N"/>
</dbReference>
<dbReference type="SFLD" id="SFLDG00363">
    <property type="entry name" value="AMPS_(cytGST):_Alpha-__Mu-__Pi"/>
    <property type="match status" value="2"/>
</dbReference>
<dbReference type="SFLD" id="SFLDS00019">
    <property type="entry name" value="Glutathione_Transferase_(cytos"/>
    <property type="match status" value="2"/>
</dbReference>
<keyword evidence="3" id="KW-0808">Transferase</keyword>
<dbReference type="SFLD" id="SFLDG01205">
    <property type="entry name" value="AMPS.1"/>
    <property type="match status" value="2"/>
</dbReference>
<evidence type="ECO:0000259" key="7">
    <source>
        <dbReference type="PROSITE" id="PS50405"/>
    </source>
</evidence>
<gene>
    <name evidence="8" type="ORF">DGAL_LOCUS12473</name>
</gene>
<dbReference type="GO" id="GO:0004364">
    <property type="term" value="F:glutathione transferase activity"/>
    <property type="evidence" value="ECO:0007669"/>
    <property type="project" value="UniProtKB-EC"/>
</dbReference>
<dbReference type="PRINTS" id="PR01266">
    <property type="entry name" value="GSTRNSFRASEA"/>
</dbReference>
<evidence type="ECO:0000313" key="9">
    <source>
        <dbReference type="Proteomes" id="UP000789390"/>
    </source>
</evidence>
<dbReference type="Proteomes" id="UP000789390">
    <property type="component" value="Unassembled WGS sequence"/>
</dbReference>
<dbReference type="EMBL" id="CAKKLH010000290">
    <property type="protein sequence ID" value="CAH0109012.1"/>
    <property type="molecule type" value="Genomic_DNA"/>
</dbReference>
<dbReference type="GO" id="GO:0006749">
    <property type="term" value="P:glutathione metabolic process"/>
    <property type="evidence" value="ECO:0007669"/>
    <property type="project" value="TreeGrafter"/>
</dbReference>
<evidence type="ECO:0000313" key="8">
    <source>
        <dbReference type="EMBL" id="CAH0109012.1"/>
    </source>
</evidence>
<dbReference type="SUPFAM" id="SSF52833">
    <property type="entry name" value="Thioredoxin-like"/>
    <property type="match status" value="2"/>
</dbReference>
<evidence type="ECO:0000256" key="1">
    <source>
        <dbReference type="ARBA" id="ARBA00011055"/>
    </source>
</evidence>
<comment type="catalytic activity">
    <reaction evidence="5">
        <text>RX + glutathione = an S-substituted glutathione + a halide anion + H(+)</text>
        <dbReference type="Rhea" id="RHEA:16437"/>
        <dbReference type="ChEBI" id="CHEBI:15378"/>
        <dbReference type="ChEBI" id="CHEBI:16042"/>
        <dbReference type="ChEBI" id="CHEBI:17792"/>
        <dbReference type="ChEBI" id="CHEBI:57925"/>
        <dbReference type="ChEBI" id="CHEBI:90779"/>
        <dbReference type="EC" id="2.5.1.18"/>
    </reaction>
</comment>
<dbReference type="InterPro" id="IPR004046">
    <property type="entry name" value="GST_C"/>
</dbReference>